<gene>
    <name evidence="1" type="ORF">GH714_035277</name>
</gene>
<dbReference type="EMBL" id="JAAGAX010000015">
    <property type="protein sequence ID" value="KAF2291703.1"/>
    <property type="molecule type" value="Genomic_DNA"/>
</dbReference>
<evidence type="ECO:0000313" key="2">
    <source>
        <dbReference type="Proteomes" id="UP000467840"/>
    </source>
</evidence>
<protein>
    <submittedName>
        <fullName evidence="1">Uncharacterized protein</fullName>
    </submittedName>
</protein>
<dbReference type="AlphaFoldDB" id="A0A6A6KUJ4"/>
<keyword evidence="2" id="KW-1185">Reference proteome</keyword>
<proteinExistence type="predicted"/>
<dbReference type="Proteomes" id="UP000467840">
    <property type="component" value="Chromosome 2"/>
</dbReference>
<sequence>MVQIPLAKDKKRGSSALQALLRVTVKNGQPLFTFAVDNERNILAATMKKLSSAREDDYSCIYTFFAIQEIRKKNGGWMNQGGKGKGHDYIPNVVAQLKVSGSQFSRWTRENYMEQSFAREFVLFAMGLQQAETQTLDFHPNDELAAIVVKIPRVINRSTATDGHYTGKCNDFPGRDSILLLGNSLSSMAKALSVPQSFFRVVFIVYQIKEDLHH</sequence>
<name>A0A6A6KUJ4_HEVBR</name>
<comment type="caution">
    <text evidence="1">The sequence shown here is derived from an EMBL/GenBank/DDBJ whole genome shotgun (WGS) entry which is preliminary data.</text>
</comment>
<dbReference type="Pfam" id="PF12043">
    <property type="entry name" value="DUF3527"/>
    <property type="match status" value="1"/>
</dbReference>
<dbReference type="InterPro" id="IPR021916">
    <property type="entry name" value="DUF3527"/>
</dbReference>
<organism evidence="1 2">
    <name type="scientific">Hevea brasiliensis</name>
    <name type="common">Para rubber tree</name>
    <name type="synonym">Siphonia brasiliensis</name>
    <dbReference type="NCBI Taxonomy" id="3981"/>
    <lineage>
        <taxon>Eukaryota</taxon>
        <taxon>Viridiplantae</taxon>
        <taxon>Streptophyta</taxon>
        <taxon>Embryophyta</taxon>
        <taxon>Tracheophyta</taxon>
        <taxon>Spermatophyta</taxon>
        <taxon>Magnoliopsida</taxon>
        <taxon>eudicotyledons</taxon>
        <taxon>Gunneridae</taxon>
        <taxon>Pentapetalae</taxon>
        <taxon>rosids</taxon>
        <taxon>fabids</taxon>
        <taxon>Malpighiales</taxon>
        <taxon>Euphorbiaceae</taxon>
        <taxon>Crotonoideae</taxon>
        <taxon>Micrandreae</taxon>
        <taxon>Hevea</taxon>
    </lineage>
</organism>
<evidence type="ECO:0000313" key="1">
    <source>
        <dbReference type="EMBL" id="KAF2291703.1"/>
    </source>
</evidence>
<dbReference type="PANTHER" id="PTHR31390">
    <property type="entry name" value="EXPRESSED PROTEIN"/>
    <property type="match status" value="1"/>
</dbReference>
<reference evidence="1 2" key="1">
    <citation type="journal article" date="2020" name="Mol. Plant">
        <title>The Chromosome-Based Rubber Tree Genome Provides New Insights into Spurge Genome Evolution and Rubber Biosynthesis.</title>
        <authorList>
            <person name="Liu J."/>
            <person name="Shi C."/>
            <person name="Shi C.C."/>
            <person name="Li W."/>
            <person name="Zhang Q.J."/>
            <person name="Zhang Y."/>
            <person name="Li K."/>
            <person name="Lu H.F."/>
            <person name="Shi C."/>
            <person name="Zhu S.T."/>
            <person name="Xiao Z.Y."/>
            <person name="Nan H."/>
            <person name="Yue Y."/>
            <person name="Zhu X.G."/>
            <person name="Wu Y."/>
            <person name="Hong X.N."/>
            <person name="Fan G.Y."/>
            <person name="Tong Y."/>
            <person name="Zhang D."/>
            <person name="Mao C.L."/>
            <person name="Liu Y.L."/>
            <person name="Hao S.J."/>
            <person name="Liu W.Q."/>
            <person name="Lv M.Q."/>
            <person name="Zhang H.B."/>
            <person name="Liu Y."/>
            <person name="Hu-Tang G.R."/>
            <person name="Wang J.P."/>
            <person name="Wang J.H."/>
            <person name="Sun Y.H."/>
            <person name="Ni S.B."/>
            <person name="Chen W.B."/>
            <person name="Zhang X.C."/>
            <person name="Jiao Y.N."/>
            <person name="Eichler E.E."/>
            <person name="Li G.H."/>
            <person name="Liu X."/>
            <person name="Gao L.Z."/>
        </authorList>
    </citation>
    <scope>NUCLEOTIDE SEQUENCE [LARGE SCALE GENOMIC DNA]</scope>
    <source>
        <strain evidence="2">cv. GT1</strain>
        <tissue evidence="1">Leaf</tissue>
    </source>
</reference>
<accession>A0A6A6KUJ4</accession>
<dbReference type="PANTHER" id="PTHR31390:SF4">
    <property type="entry name" value="DUF3527 DOMAIN-CONTAINING PROTEIN"/>
    <property type="match status" value="1"/>
</dbReference>